<sequence length="374" mass="44451">MREDSIRTYEADCLIKLIEAILSKQELPKFEQDPDWEKLYKLAIYHNVGSIAYCCLLGTEAYELDPWKEKLAKIYHKAVSLEGHYTAQVPRILEALEKARIDCVLFGDYILRVYYPRPEMRPLSSVNFLVDQRDCKAVRAIMMDLDFSEEQPLSFKKEPGLCITFYPRLEFLNKQFSKYFNIPLKQYVTLSAHRYVRGFEPEEFYLYLLACVAEAYAKGDMDMGLLLDYRCFYRALYKTLDWGYLSKESERLKMGVFPEYITKLSALWYDGFVDDWEDAILTEMEAYVLTKGESGRVQSEKLLPLVRQVVDIYQRKLQKKRRRERLEILFPNLEYMQAMYRILRYVPPLLPFCWLLRGVRLRKDKIIAKKVNKK</sequence>
<keyword evidence="2" id="KW-1185">Reference proteome</keyword>
<evidence type="ECO:0000313" key="2">
    <source>
        <dbReference type="Proteomes" id="UP001523565"/>
    </source>
</evidence>
<name>A0ABT1EEL8_9FIRM</name>
<organism evidence="1 2">
    <name type="scientific">Ohessyouella blattaphilus</name>
    <dbReference type="NCBI Taxonomy" id="2949333"/>
    <lineage>
        <taxon>Bacteria</taxon>
        <taxon>Bacillati</taxon>
        <taxon>Bacillota</taxon>
        <taxon>Clostridia</taxon>
        <taxon>Lachnospirales</taxon>
        <taxon>Lachnospiraceae</taxon>
        <taxon>Ohessyouella</taxon>
    </lineage>
</organism>
<gene>
    <name evidence="1" type="ORF">NK118_02690</name>
</gene>
<evidence type="ECO:0000313" key="1">
    <source>
        <dbReference type="EMBL" id="MCP1109151.1"/>
    </source>
</evidence>
<reference evidence="1 2" key="1">
    <citation type="journal article" date="2022" name="Genome Biol. Evol.">
        <title>Host diet, physiology and behaviors set the stage for Lachnospiraceae cladogenesis.</title>
        <authorList>
            <person name="Vera-Ponce De Leon A."/>
            <person name="Schneider M."/>
            <person name="Jahnes B.C."/>
            <person name="Sadowski V."/>
            <person name="Camuy-Velez L.A."/>
            <person name="Duan J."/>
            <person name="Sabree Z.L."/>
        </authorList>
    </citation>
    <scope>NUCLEOTIDE SEQUENCE [LARGE SCALE GENOMIC DNA]</scope>
    <source>
        <strain evidence="1 2">PAL227</strain>
    </source>
</reference>
<proteinExistence type="predicted"/>
<dbReference type="RefSeq" id="WP_262068057.1">
    <property type="nucleotide sequence ID" value="NZ_JAMXOC010000002.1"/>
</dbReference>
<dbReference type="Proteomes" id="UP001523565">
    <property type="component" value="Unassembled WGS sequence"/>
</dbReference>
<comment type="caution">
    <text evidence="1">The sequence shown here is derived from an EMBL/GenBank/DDBJ whole genome shotgun (WGS) entry which is preliminary data.</text>
</comment>
<protein>
    <submittedName>
        <fullName evidence="1">Nucleotidyltransferase family protein</fullName>
    </submittedName>
</protein>
<dbReference type="InterPro" id="IPR039498">
    <property type="entry name" value="NTP_transf_5"/>
</dbReference>
<accession>A0ABT1EEL8</accession>
<dbReference type="EMBL" id="JAMZFV010000002">
    <property type="protein sequence ID" value="MCP1109151.1"/>
    <property type="molecule type" value="Genomic_DNA"/>
</dbReference>
<dbReference type="Pfam" id="PF14907">
    <property type="entry name" value="NTP_transf_5"/>
    <property type="match status" value="1"/>
</dbReference>